<feature type="transmembrane region" description="Helical" evidence="1">
    <location>
        <begin position="389"/>
        <end position="408"/>
    </location>
</feature>
<dbReference type="RefSeq" id="WP_218149570.1">
    <property type="nucleotide sequence ID" value="NZ_FONL01000016.1"/>
</dbReference>
<evidence type="ECO:0000259" key="2">
    <source>
        <dbReference type="Pfam" id="PF06808"/>
    </source>
</evidence>
<dbReference type="PANTHER" id="PTHR43849:SF2">
    <property type="entry name" value="BLL3936 PROTEIN"/>
    <property type="match status" value="1"/>
</dbReference>
<feature type="transmembrane region" description="Helical" evidence="1">
    <location>
        <begin position="154"/>
        <end position="173"/>
    </location>
</feature>
<keyword evidence="1" id="KW-0812">Transmembrane</keyword>
<keyword evidence="4" id="KW-1185">Reference proteome</keyword>
<evidence type="ECO:0000256" key="1">
    <source>
        <dbReference type="SAM" id="Phobius"/>
    </source>
</evidence>
<keyword evidence="1" id="KW-1133">Transmembrane helix</keyword>
<feature type="transmembrane region" description="Helical" evidence="1">
    <location>
        <begin position="67"/>
        <end position="88"/>
    </location>
</feature>
<dbReference type="Pfam" id="PF06808">
    <property type="entry name" value="DctM"/>
    <property type="match status" value="1"/>
</dbReference>
<gene>
    <name evidence="3" type="ORF">SAMN05216245_11621</name>
</gene>
<sequence length="678" mass="72757">MNGITSVGVLKRGLCFMQGKEKAAVNPENVKDEAQLQKELDKKAQELLEEKEADSRMRTYIGPMSKILVVLLCVWTVFQLYFTTLGAISAINLRAFHCIFLLLFTFLLFPTYKKEKRVWKLPPVWDILLILLGTGSFGYLITNFTRIAETGGRVDSFEVGIAAVALLVVFEAARRASGNLALLALIFLGYNWFGAFLPGLLGHNGFTLKRVLITQFWGTQGVLGTGIGVSATYIFLFVVFGAFLKHSGFSKFINDFSLTLVGQTPGGPAKVAVVASALMGMINGSAIANVATTGTITIPLMKRTGYRKEFAGAVEAVASTGGQFCPPIMGAVGFVMAEFLNLSYTKVMLAAIVPAFLYYLGLLMSVHFEAKRLGLSGLSKENIPDAMKVIREQGHLVIPLVVLIALMFAGYTPLYAAVIAIFATIGASWIRKETRMTWNKIIEATVEGAKGAISVGVCCVIIGVIIGTVTLTSMGLNMGYLILNVINNDNIYVTGLLVMIMSTILGMGVPGVAAYVIVQAVAVPVLIKAGVLPLTSHLFCLIYACLSNITPPVAMSAYVASGIAGSDQTKTGLWAVRLGLIGFIIPFFFLDNPVLLIGVDPNAALATTLWTVFTACVGTVALVAGLEGWLVQKCNMVERLVLIAAAPAMLYPGTFTDFIGLACLVVIGALQFIRRKKS</sequence>
<keyword evidence="1" id="KW-0472">Membrane</keyword>
<feature type="transmembrane region" description="Helical" evidence="1">
    <location>
        <begin position="221"/>
        <end position="244"/>
    </location>
</feature>
<protein>
    <submittedName>
        <fullName evidence="3">TRAP transporter, 4TM/12TM fusion protein</fullName>
    </submittedName>
</protein>
<dbReference type="InterPro" id="IPR010656">
    <property type="entry name" value="DctM"/>
</dbReference>
<reference evidence="3 4" key="1">
    <citation type="submission" date="2016-10" db="EMBL/GenBank/DDBJ databases">
        <authorList>
            <person name="de Groot N.N."/>
        </authorList>
    </citation>
    <scope>NUCLEOTIDE SEQUENCE [LARGE SCALE GENOMIC DNA]</scope>
    <source>
        <strain evidence="3 4">DSM 9236</strain>
    </source>
</reference>
<feature type="domain" description="TRAP C4-dicarboxylate transport system permease DctM subunit" evidence="2">
    <location>
        <begin position="165"/>
        <end position="597"/>
    </location>
</feature>
<feature type="transmembrane region" description="Helical" evidence="1">
    <location>
        <begin position="347"/>
        <end position="368"/>
    </location>
</feature>
<dbReference type="AlphaFoldDB" id="A0A1I2D2W3"/>
<feature type="transmembrane region" description="Helical" evidence="1">
    <location>
        <begin position="94"/>
        <end position="112"/>
    </location>
</feature>
<dbReference type="STRING" id="1123323.SAMN05216245_11621"/>
<dbReference type="Proteomes" id="UP000198896">
    <property type="component" value="Unassembled WGS sequence"/>
</dbReference>
<feature type="transmembrane region" description="Helical" evidence="1">
    <location>
        <begin position="124"/>
        <end position="142"/>
    </location>
</feature>
<feature type="transmembrane region" description="Helical" evidence="1">
    <location>
        <begin position="310"/>
        <end position="335"/>
    </location>
</feature>
<feature type="transmembrane region" description="Helical" evidence="1">
    <location>
        <begin position="650"/>
        <end position="673"/>
    </location>
</feature>
<feature type="transmembrane region" description="Helical" evidence="1">
    <location>
        <begin position="451"/>
        <end position="471"/>
    </location>
</feature>
<feature type="transmembrane region" description="Helical" evidence="1">
    <location>
        <begin position="602"/>
        <end position="630"/>
    </location>
</feature>
<feature type="transmembrane region" description="Helical" evidence="1">
    <location>
        <begin position="180"/>
        <end position="201"/>
    </location>
</feature>
<feature type="transmembrane region" description="Helical" evidence="1">
    <location>
        <begin position="538"/>
        <end position="560"/>
    </location>
</feature>
<accession>A0A1I2D2W3</accession>
<feature type="transmembrane region" description="Helical" evidence="1">
    <location>
        <begin position="572"/>
        <end position="590"/>
    </location>
</feature>
<evidence type="ECO:0000313" key="4">
    <source>
        <dbReference type="Proteomes" id="UP000198896"/>
    </source>
</evidence>
<dbReference type="InterPro" id="IPR011853">
    <property type="entry name" value="TRAP_DctM-Dct_fused"/>
</dbReference>
<dbReference type="EMBL" id="FONL01000016">
    <property type="protein sequence ID" value="SFE74310.1"/>
    <property type="molecule type" value="Genomic_DNA"/>
</dbReference>
<evidence type="ECO:0000313" key="3">
    <source>
        <dbReference type="EMBL" id="SFE74310.1"/>
    </source>
</evidence>
<feature type="transmembrane region" description="Helical" evidence="1">
    <location>
        <begin position="491"/>
        <end position="518"/>
    </location>
</feature>
<proteinExistence type="predicted"/>
<organism evidence="3 4">
    <name type="scientific">Succiniclasticum ruminis DSM 9236</name>
    <dbReference type="NCBI Taxonomy" id="1123323"/>
    <lineage>
        <taxon>Bacteria</taxon>
        <taxon>Bacillati</taxon>
        <taxon>Bacillota</taxon>
        <taxon>Negativicutes</taxon>
        <taxon>Acidaminococcales</taxon>
        <taxon>Acidaminococcaceae</taxon>
        <taxon>Succiniclasticum</taxon>
    </lineage>
</organism>
<dbReference type="PANTHER" id="PTHR43849">
    <property type="entry name" value="BLL3936 PROTEIN"/>
    <property type="match status" value="1"/>
</dbReference>
<name>A0A1I2D2W3_9FIRM</name>
<dbReference type="NCBIfam" id="TIGR02123">
    <property type="entry name" value="TRAP_fused"/>
    <property type="match status" value="1"/>
</dbReference>